<reference evidence="11 12" key="1">
    <citation type="journal article" date="2014" name="BMC Genomics">
        <title>Comparative genomics of the major fungal agents of human and animal Sporotrichosis: Sporothrix schenckii and Sporothrix brasiliensis.</title>
        <authorList>
            <person name="Teixeira M.M."/>
            <person name="de Almeida L.G."/>
            <person name="Kubitschek-Barreira P."/>
            <person name="Alves F.L."/>
            <person name="Kioshima E.S."/>
            <person name="Abadio A.K."/>
            <person name="Fernandes L."/>
            <person name="Derengowski L.S."/>
            <person name="Ferreira K.S."/>
            <person name="Souza R.C."/>
            <person name="Ruiz J.C."/>
            <person name="de Andrade N.C."/>
            <person name="Paes H.C."/>
            <person name="Nicola A.M."/>
            <person name="Albuquerque P."/>
            <person name="Gerber A.L."/>
            <person name="Martins V.P."/>
            <person name="Peconick L.D."/>
            <person name="Neto A.V."/>
            <person name="Chaucanez C.B."/>
            <person name="Silva P.A."/>
            <person name="Cunha O.L."/>
            <person name="de Oliveira F.F."/>
            <person name="dos Santos T.C."/>
            <person name="Barros A.L."/>
            <person name="Soares M.A."/>
            <person name="de Oliveira L.M."/>
            <person name="Marini M.M."/>
            <person name="Villalobos-Duno H."/>
            <person name="Cunha M.M."/>
            <person name="de Hoog S."/>
            <person name="da Silveira J.F."/>
            <person name="Henrissat B."/>
            <person name="Nino-Vega G.A."/>
            <person name="Cisalpino P.S."/>
            <person name="Mora-Montes H.M."/>
            <person name="Almeida S.R."/>
            <person name="Stajich J.E."/>
            <person name="Lopes-Bezerra L.M."/>
            <person name="Vasconcelos A.T."/>
            <person name="Felipe M.S."/>
        </authorList>
    </citation>
    <scope>NUCLEOTIDE SEQUENCE [LARGE SCALE GENOMIC DNA]</scope>
    <source>
        <strain evidence="11 12">1099-18</strain>
    </source>
</reference>
<evidence type="ECO:0000313" key="11">
    <source>
        <dbReference type="EMBL" id="KJR83518.1"/>
    </source>
</evidence>
<keyword evidence="4" id="KW-0812">Transmembrane</keyword>
<evidence type="ECO:0000256" key="8">
    <source>
        <dbReference type="ARBA" id="ARBA00023136"/>
    </source>
</evidence>
<dbReference type="VEuPathDB" id="FungiDB:SPSK_04581"/>
<dbReference type="PIRSF" id="PIRSF007871">
    <property type="entry name" value="Cox20"/>
    <property type="match status" value="1"/>
</dbReference>
<proteinExistence type="inferred from homology"/>
<feature type="compositionally biased region" description="Low complexity" evidence="10">
    <location>
        <begin position="38"/>
        <end position="53"/>
    </location>
</feature>
<evidence type="ECO:0000256" key="9">
    <source>
        <dbReference type="PIRNR" id="PIRNR007871"/>
    </source>
</evidence>
<comment type="similarity">
    <text evidence="2 9">Belongs to the COX20 family.</text>
</comment>
<evidence type="ECO:0000256" key="3">
    <source>
        <dbReference type="ARBA" id="ARBA00017689"/>
    </source>
</evidence>
<dbReference type="Pfam" id="PF12597">
    <property type="entry name" value="Cox20"/>
    <property type="match status" value="1"/>
</dbReference>
<comment type="subcellular location">
    <subcellularLocation>
        <location evidence="1 9">Mitochondrion inner membrane</location>
    </subcellularLocation>
</comment>
<evidence type="ECO:0000313" key="12">
    <source>
        <dbReference type="Proteomes" id="UP000033710"/>
    </source>
</evidence>
<keyword evidence="5 9" id="KW-0999">Mitochondrion inner membrane</keyword>
<protein>
    <recommendedName>
        <fullName evidence="3 9">Cytochrome c oxidase assembly protein COX20, mitochondrial</fullName>
    </recommendedName>
</protein>
<evidence type="ECO:0000256" key="1">
    <source>
        <dbReference type="ARBA" id="ARBA00004273"/>
    </source>
</evidence>
<name>A0A0F2M1E9_SPOSC</name>
<organism evidence="11 12">
    <name type="scientific">Sporothrix schenckii 1099-18</name>
    <dbReference type="NCBI Taxonomy" id="1397361"/>
    <lineage>
        <taxon>Eukaryota</taxon>
        <taxon>Fungi</taxon>
        <taxon>Dikarya</taxon>
        <taxon>Ascomycota</taxon>
        <taxon>Pezizomycotina</taxon>
        <taxon>Sordariomycetes</taxon>
        <taxon>Sordariomycetidae</taxon>
        <taxon>Ophiostomatales</taxon>
        <taxon>Ophiostomataceae</taxon>
        <taxon>Sporothrix</taxon>
    </lineage>
</organism>
<dbReference type="PANTHER" id="PTHR31586">
    <property type="entry name" value="CYTOCHROME C OXIDASE PROTEIN 20"/>
    <property type="match status" value="1"/>
</dbReference>
<feature type="compositionally biased region" description="Basic and acidic residues" evidence="10">
    <location>
        <begin position="26"/>
        <end position="37"/>
    </location>
</feature>
<dbReference type="PANTHER" id="PTHR31586:SF1">
    <property type="entry name" value="CYTOCHROME C OXIDASE ASSEMBLY PROTEIN COX20, MITOCHONDRIAL"/>
    <property type="match status" value="1"/>
</dbReference>
<sequence>MAGDASSAPSPPPPTTAPTATWGAQHFDKPPTSEELRPSSQTQAESAQSAPQPSTAPAPPVKQTASVSDAVKTIKASDFLTVYQIPCAREGFLTGIGGGAVVGGLRFVLGASIPKAANWAVGAFAVGGIVAFEVCQGARRAEAAKMKRVVEVYDRKQAELRRREADKARAAAAAARAETLRLEEEAKAKRWYKFW</sequence>
<comment type="caution">
    <text evidence="11">The sequence shown here is derived from an EMBL/GenBank/DDBJ whole genome shotgun (WGS) entry which is preliminary data.</text>
</comment>
<dbReference type="AlphaFoldDB" id="A0A0F2M1E9"/>
<evidence type="ECO:0000256" key="2">
    <source>
        <dbReference type="ARBA" id="ARBA00009575"/>
    </source>
</evidence>
<feature type="region of interest" description="Disordered" evidence="10">
    <location>
        <begin position="1"/>
        <end position="64"/>
    </location>
</feature>
<dbReference type="EMBL" id="AXCR01000010">
    <property type="protein sequence ID" value="KJR83518.1"/>
    <property type="molecule type" value="Genomic_DNA"/>
</dbReference>
<comment type="function">
    <text evidence="9">Involved in the assembly of the cytochrome c oxidase complex.</text>
</comment>
<dbReference type="Proteomes" id="UP000033710">
    <property type="component" value="Unassembled WGS sequence"/>
</dbReference>
<dbReference type="RefSeq" id="XP_016586194.1">
    <property type="nucleotide sequence ID" value="XM_016731383.1"/>
</dbReference>
<evidence type="ECO:0000256" key="10">
    <source>
        <dbReference type="SAM" id="MobiDB-lite"/>
    </source>
</evidence>
<dbReference type="OrthoDB" id="14603at2759"/>
<evidence type="ECO:0000256" key="6">
    <source>
        <dbReference type="ARBA" id="ARBA00022989"/>
    </source>
</evidence>
<dbReference type="GO" id="GO:0005743">
    <property type="term" value="C:mitochondrial inner membrane"/>
    <property type="evidence" value="ECO:0007669"/>
    <property type="project" value="UniProtKB-SubCell"/>
</dbReference>
<reference evidence="11 12" key="2">
    <citation type="journal article" date="2015" name="Eukaryot. Cell">
        <title>Asexual propagation of a virulent clone complex in a human and feline outbreak of sporotrichosis.</title>
        <authorList>
            <person name="Teixeira Mde M."/>
            <person name="Rodrigues A.M."/>
            <person name="Tsui C.K."/>
            <person name="de Almeida L.G."/>
            <person name="Van Diepeningen A.D."/>
            <person name="van den Ende B.G."/>
            <person name="Fernandes G.F."/>
            <person name="Kano R."/>
            <person name="Hamelin R.C."/>
            <person name="Lopes-Bezerra L.M."/>
            <person name="Vasconcelos A.T."/>
            <person name="de Hoog S."/>
            <person name="de Camargo Z.P."/>
            <person name="Felipe M.S."/>
        </authorList>
    </citation>
    <scope>NUCLEOTIDE SEQUENCE [LARGE SCALE GENOMIC DNA]</scope>
    <source>
        <strain evidence="11 12">1099-18</strain>
    </source>
</reference>
<evidence type="ECO:0000256" key="5">
    <source>
        <dbReference type="ARBA" id="ARBA00022792"/>
    </source>
</evidence>
<accession>A0A0F2M1E9</accession>
<evidence type="ECO:0000256" key="4">
    <source>
        <dbReference type="ARBA" id="ARBA00022692"/>
    </source>
</evidence>
<gene>
    <name evidence="11" type="ORF">SPSK_04581</name>
</gene>
<dbReference type="GO" id="GO:0033617">
    <property type="term" value="P:mitochondrial respiratory chain complex IV assembly"/>
    <property type="evidence" value="ECO:0007669"/>
    <property type="project" value="InterPro"/>
</dbReference>
<dbReference type="InterPro" id="IPR022533">
    <property type="entry name" value="Cox20"/>
</dbReference>
<evidence type="ECO:0000256" key="7">
    <source>
        <dbReference type="ARBA" id="ARBA00023128"/>
    </source>
</evidence>
<dbReference type="GeneID" id="27666660"/>
<dbReference type="KEGG" id="ssck:SPSK_04581"/>
<keyword evidence="7 9" id="KW-0496">Mitochondrion</keyword>
<keyword evidence="8 9" id="KW-0472">Membrane</keyword>
<keyword evidence="6" id="KW-1133">Transmembrane helix</keyword>